<proteinExistence type="predicted"/>
<comment type="caution">
    <text evidence="1">The sequence shown here is derived from an EMBL/GenBank/DDBJ whole genome shotgun (WGS) entry which is preliminary data.</text>
</comment>
<sequence length="75" mass="8703">MWEKSQSQRQKKQEGESLDIDTWIRDPAEINNIDYVSGDTLNSLHTAVVHAKQWLYAKFLNGVSKKGTSRFYKTN</sequence>
<organism evidence="1 2">
    <name type="scientific">Diversispora epigaea</name>
    <dbReference type="NCBI Taxonomy" id="1348612"/>
    <lineage>
        <taxon>Eukaryota</taxon>
        <taxon>Fungi</taxon>
        <taxon>Fungi incertae sedis</taxon>
        <taxon>Mucoromycota</taxon>
        <taxon>Glomeromycotina</taxon>
        <taxon>Glomeromycetes</taxon>
        <taxon>Diversisporales</taxon>
        <taxon>Diversisporaceae</taxon>
        <taxon>Diversispora</taxon>
    </lineage>
</organism>
<accession>A0A397JW97</accession>
<protein>
    <submittedName>
        <fullName evidence="1">Uncharacterized protein</fullName>
    </submittedName>
</protein>
<gene>
    <name evidence="1" type="ORF">Glove_21g58</name>
</gene>
<dbReference type="Proteomes" id="UP000266861">
    <property type="component" value="Unassembled WGS sequence"/>
</dbReference>
<keyword evidence="2" id="KW-1185">Reference proteome</keyword>
<dbReference type="AlphaFoldDB" id="A0A397JW97"/>
<evidence type="ECO:0000313" key="2">
    <source>
        <dbReference type="Proteomes" id="UP000266861"/>
    </source>
</evidence>
<evidence type="ECO:0000313" key="1">
    <source>
        <dbReference type="EMBL" id="RHZ88710.1"/>
    </source>
</evidence>
<dbReference type="EMBL" id="PQFF01000019">
    <property type="protein sequence ID" value="RHZ88710.1"/>
    <property type="molecule type" value="Genomic_DNA"/>
</dbReference>
<name>A0A397JW97_9GLOM</name>
<reference evidence="1 2" key="1">
    <citation type="submission" date="2018-08" db="EMBL/GenBank/DDBJ databases">
        <title>Genome and evolution of the arbuscular mycorrhizal fungus Diversispora epigaea (formerly Glomus versiforme) and its bacterial endosymbionts.</title>
        <authorList>
            <person name="Sun X."/>
            <person name="Fei Z."/>
            <person name="Harrison M."/>
        </authorList>
    </citation>
    <scope>NUCLEOTIDE SEQUENCE [LARGE SCALE GENOMIC DNA]</scope>
    <source>
        <strain evidence="1 2">IT104</strain>
    </source>
</reference>